<keyword evidence="3" id="KW-1185">Reference proteome</keyword>
<dbReference type="Proteomes" id="UP001189429">
    <property type="component" value="Unassembled WGS sequence"/>
</dbReference>
<evidence type="ECO:0000313" key="2">
    <source>
        <dbReference type="EMBL" id="CAK0799462.1"/>
    </source>
</evidence>
<feature type="compositionally biased region" description="Low complexity" evidence="1">
    <location>
        <begin position="15"/>
        <end position="25"/>
    </location>
</feature>
<reference evidence="2" key="1">
    <citation type="submission" date="2023-10" db="EMBL/GenBank/DDBJ databases">
        <authorList>
            <person name="Chen Y."/>
            <person name="Shah S."/>
            <person name="Dougan E. K."/>
            <person name="Thang M."/>
            <person name="Chan C."/>
        </authorList>
    </citation>
    <scope>NUCLEOTIDE SEQUENCE [LARGE SCALE GENOMIC DNA]</scope>
</reference>
<proteinExistence type="predicted"/>
<feature type="region of interest" description="Disordered" evidence="1">
    <location>
        <begin position="1"/>
        <end position="25"/>
    </location>
</feature>
<evidence type="ECO:0000256" key="1">
    <source>
        <dbReference type="SAM" id="MobiDB-lite"/>
    </source>
</evidence>
<accession>A0ABN9Q4X6</accession>
<protein>
    <submittedName>
        <fullName evidence="2">Uncharacterized protein</fullName>
    </submittedName>
</protein>
<gene>
    <name evidence="2" type="ORF">PCOR1329_LOCUS7913</name>
</gene>
<feature type="compositionally biased region" description="Pro residues" evidence="1">
    <location>
        <begin position="1"/>
        <end position="14"/>
    </location>
</feature>
<dbReference type="EMBL" id="CAUYUJ010002158">
    <property type="protein sequence ID" value="CAK0799462.1"/>
    <property type="molecule type" value="Genomic_DNA"/>
</dbReference>
<sequence>MPDSNPPLVLPPRTPAAAAAAAGGVRPPRGLLARTLGGTARTCAASSLSPSSHTSMHPRAPRLETPVELSHVVLVDAPPREQGALVRAPLAPQKLITLERRKEQGSSAPTLARQLPA</sequence>
<organism evidence="2 3">
    <name type="scientific">Prorocentrum cordatum</name>
    <dbReference type="NCBI Taxonomy" id="2364126"/>
    <lineage>
        <taxon>Eukaryota</taxon>
        <taxon>Sar</taxon>
        <taxon>Alveolata</taxon>
        <taxon>Dinophyceae</taxon>
        <taxon>Prorocentrales</taxon>
        <taxon>Prorocentraceae</taxon>
        <taxon>Prorocentrum</taxon>
    </lineage>
</organism>
<name>A0ABN9Q4X6_9DINO</name>
<evidence type="ECO:0000313" key="3">
    <source>
        <dbReference type="Proteomes" id="UP001189429"/>
    </source>
</evidence>
<comment type="caution">
    <text evidence="2">The sequence shown here is derived from an EMBL/GenBank/DDBJ whole genome shotgun (WGS) entry which is preliminary data.</text>
</comment>